<dbReference type="InterPro" id="IPR052374">
    <property type="entry name" value="SERAC1"/>
</dbReference>
<dbReference type="OrthoDB" id="1658288at2759"/>
<dbReference type="SUPFAM" id="SSF53474">
    <property type="entry name" value="alpha/beta-Hydrolases"/>
    <property type="match status" value="1"/>
</dbReference>
<keyword evidence="2" id="KW-1185">Reference proteome</keyword>
<name>A0A8K0SGM7_9HYPO</name>
<dbReference type="InterPro" id="IPR029058">
    <property type="entry name" value="AB_hydrolase_fold"/>
</dbReference>
<dbReference type="Gene3D" id="3.40.50.1820">
    <property type="entry name" value="alpha/beta hydrolase"/>
    <property type="match status" value="1"/>
</dbReference>
<feature type="non-terminal residue" evidence="1">
    <location>
        <position position="1"/>
    </location>
</feature>
<organism evidence="1 2">
    <name type="scientific">Stachybotrys elegans</name>
    <dbReference type="NCBI Taxonomy" id="80388"/>
    <lineage>
        <taxon>Eukaryota</taxon>
        <taxon>Fungi</taxon>
        <taxon>Dikarya</taxon>
        <taxon>Ascomycota</taxon>
        <taxon>Pezizomycotina</taxon>
        <taxon>Sordariomycetes</taxon>
        <taxon>Hypocreomycetidae</taxon>
        <taxon>Hypocreales</taxon>
        <taxon>Stachybotryaceae</taxon>
        <taxon>Stachybotrys</taxon>
    </lineage>
</organism>
<proteinExistence type="predicted"/>
<comment type="caution">
    <text evidence="1">The sequence shown here is derived from an EMBL/GenBank/DDBJ whole genome shotgun (WGS) entry which is preliminary data.</text>
</comment>
<evidence type="ECO:0000313" key="1">
    <source>
        <dbReference type="EMBL" id="KAH7305415.1"/>
    </source>
</evidence>
<dbReference type="AlphaFoldDB" id="A0A8K0SGM7"/>
<gene>
    <name evidence="1" type="ORF">B0I35DRAFT_362001</name>
</gene>
<dbReference type="PANTHER" id="PTHR48182:SF3">
    <property type="entry name" value="DUF676 DOMAIN-CONTAINING PROTEIN"/>
    <property type="match status" value="1"/>
</dbReference>
<evidence type="ECO:0000313" key="2">
    <source>
        <dbReference type="Proteomes" id="UP000813444"/>
    </source>
</evidence>
<evidence type="ECO:0008006" key="3">
    <source>
        <dbReference type="Google" id="ProtNLM"/>
    </source>
</evidence>
<accession>A0A8K0SGM7</accession>
<sequence length="252" mass="27230">TVRVQGVPLGWDKNRLAIFLTESFGTVPTIKSLAQEVQGGVQSATASFQTASDVPKLPMSIKLPTLSKEEASRPASLQVDNNFYGVTTLFIPKEADDRVDVIALPGLGGHAFESFKHPPDEYMGLRDTLPQDLTNDATGQPMARVMTFGYESGVAGSNLEGLATRLHHSLLPLVATPIARPVIFVAHGFGGLVLKQALVSLSKLENEKDHKLLQAGHGFLFFGIPHAGMDKATQLACHMDLVAQEGRLPRRR</sequence>
<protein>
    <recommendedName>
        <fullName evidence="3">DUF676 domain-containing protein</fullName>
    </recommendedName>
</protein>
<dbReference type="EMBL" id="JAGPNK010000018">
    <property type="protein sequence ID" value="KAH7305415.1"/>
    <property type="molecule type" value="Genomic_DNA"/>
</dbReference>
<dbReference type="Proteomes" id="UP000813444">
    <property type="component" value="Unassembled WGS sequence"/>
</dbReference>
<reference evidence="1" key="1">
    <citation type="journal article" date="2021" name="Nat. Commun.">
        <title>Genetic determinants of endophytism in the Arabidopsis root mycobiome.</title>
        <authorList>
            <person name="Mesny F."/>
            <person name="Miyauchi S."/>
            <person name="Thiergart T."/>
            <person name="Pickel B."/>
            <person name="Atanasova L."/>
            <person name="Karlsson M."/>
            <person name="Huettel B."/>
            <person name="Barry K.W."/>
            <person name="Haridas S."/>
            <person name="Chen C."/>
            <person name="Bauer D."/>
            <person name="Andreopoulos W."/>
            <person name="Pangilinan J."/>
            <person name="LaButti K."/>
            <person name="Riley R."/>
            <person name="Lipzen A."/>
            <person name="Clum A."/>
            <person name="Drula E."/>
            <person name="Henrissat B."/>
            <person name="Kohler A."/>
            <person name="Grigoriev I.V."/>
            <person name="Martin F.M."/>
            <person name="Hacquard S."/>
        </authorList>
    </citation>
    <scope>NUCLEOTIDE SEQUENCE</scope>
    <source>
        <strain evidence="1">MPI-CAGE-CH-0235</strain>
    </source>
</reference>
<dbReference type="PANTHER" id="PTHR48182">
    <property type="entry name" value="PROTEIN SERAC1"/>
    <property type="match status" value="1"/>
</dbReference>